<feature type="binding site" evidence="5">
    <location>
        <position position="284"/>
    </location>
    <ligand>
        <name>a divalent metal cation</name>
        <dbReference type="ChEBI" id="CHEBI:60240"/>
    </ligand>
</feature>
<dbReference type="STRING" id="2316362.A0A4Q2D4P3"/>
<dbReference type="GO" id="GO:0051287">
    <property type="term" value="F:NAD binding"/>
    <property type="evidence" value="ECO:0007669"/>
    <property type="project" value="InterPro"/>
</dbReference>
<comment type="caution">
    <text evidence="9">The sequence shown here is derived from an EMBL/GenBank/DDBJ whole genome shotgun (WGS) entry which is preliminary data.</text>
</comment>
<dbReference type="PIRSF" id="PIRSF000106">
    <property type="entry name" value="ME"/>
    <property type="match status" value="1"/>
</dbReference>
<name>A0A4Q2D4P3_9AGAR</name>
<dbReference type="PANTHER" id="PTHR23406:SF34">
    <property type="entry name" value="NAD-DEPENDENT MALIC ENZYME, MITOCHONDRIAL"/>
    <property type="match status" value="1"/>
</dbReference>
<evidence type="ECO:0000256" key="5">
    <source>
        <dbReference type="PIRSR" id="PIRSR000106-3"/>
    </source>
</evidence>
<dbReference type="PROSITE" id="PS00331">
    <property type="entry name" value="MALIC_ENZYMES"/>
    <property type="match status" value="1"/>
</dbReference>
<dbReference type="Gene3D" id="3.40.50.720">
    <property type="entry name" value="NAD(P)-binding Rossmann-like Domain"/>
    <property type="match status" value="1"/>
</dbReference>
<dbReference type="GO" id="GO:0005739">
    <property type="term" value="C:mitochondrion"/>
    <property type="evidence" value="ECO:0007669"/>
    <property type="project" value="TreeGrafter"/>
</dbReference>
<evidence type="ECO:0000256" key="6">
    <source>
        <dbReference type="RuleBase" id="RU003426"/>
    </source>
</evidence>
<accession>A0A4Q2D4P3</accession>
<evidence type="ECO:0000313" key="9">
    <source>
        <dbReference type="EMBL" id="RXW14347.1"/>
    </source>
</evidence>
<protein>
    <recommendedName>
        <fullName evidence="6">Malic enzyme</fullName>
    </recommendedName>
</protein>
<dbReference type="SUPFAM" id="SSF51735">
    <property type="entry name" value="NAD(P)-binding Rossmann-fold domains"/>
    <property type="match status" value="1"/>
</dbReference>
<dbReference type="GO" id="GO:0004471">
    <property type="term" value="F:malate dehydrogenase (decarboxylating) (NAD+) activity"/>
    <property type="evidence" value="ECO:0007669"/>
    <property type="project" value="TreeGrafter"/>
</dbReference>
<dbReference type="GO" id="GO:0005829">
    <property type="term" value="C:cytosol"/>
    <property type="evidence" value="ECO:0007669"/>
    <property type="project" value="TreeGrafter"/>
</dbReference>
<feature type="domain" description="Malic enzyme NAD-binding" evidence="7">
    <location>
        <begin position="285"/>
        <end position="446"/>
    </location>
</feature>
<organism evidence="9 10">
    <name type="scientific">Candolleomyces aberdarensis</name>
    <dbReference type="NCBI Taxonomy" id="2316362"/>
    <lineage>
        <taxon>Eukaryota</taxon>
        <taxon>Fungi</taxon>
        <taxon>Dikarya</taxon>
        <taxon>Basidiomycota</taxon>
        <taxon>Agaricomycotina</taxon>
        <taxon>Agaricomycetes</taxon>
        <taxon>Agaricomycetidae</taxon>
        <taxon>Agaricales</taxon>
        <taxon>Agaricineae</taxon>
        <taxon>Psathyrellaceae</taxon>
        <taxon>Candolleomyces</taxon>
    </lineage>
</organism>
<keyword evidence="10" id="KW-1185">Reference proteome</keyword>
<dbReference type="GO" id="GO:0006108">
    <property type="term" value="P:malate metabolic process"/>
    <property type="evidence" value="ECO:0007669"/>
    <property type="project" value="TreeGrafter"/>
</dbReference>
<dbReference type="AlphaFoldDB" id="A0A4Q2D4P3"/>
<dbReference type="Pfam" id="PF03949">
    <property type="entry name" value="Malic_M"/>
    <property type="match status" value="1"/>
</dbReference>
<reference evidence="9 10" key="1">
    <citation type="submission" date="2019-01" db="EMBL/GenBank/DDBJ databases">
        <title>Draft genome sequence of Psathyrella aberdarensis IHI B618.</title>
        <authorList>
            <person name="Buettner E."/>
            <person name="Kellner H."/>
        </authorList>
    </citation>
    <scope>NUCLEOTIDE SEQUENCE [LARGE SCALE GENOMIC DNA]</scope>
    <source>
        <strain evidence="9 10">IHI B618</strain>
    </source>
</reference>
<dbReference type="PANTHER" id="PTHR23406">
    <property type="entry name" value="MALIC ENZYME-RELATED"/>
    <property type="match status" value="1"/>
</dbReference>
<evidence type="ECO:0000256" key="3">
    <source>
        <dbReference type="ARBA" id="ARBA00022723"/>
    </source>
</evidence>
<dbReference type="NCBIfam" id="NF010052">
    <property type="entry name" value="PRK13529.1"/>
    <property type="match status" value="1"/>
</dbReference>
<dbReference type="OrthoDB" id="5365701at2759"/>
<dbReference type="InterPro" id="IPR015884">
    <property type="entry name" value="Malic_enzyme_CS"/>
</dbReference>
<comment type="cofactor">
    <cofactor evidence="1">
        <name>Mn(2+)</name>
        <dbReference type="ChEBI" id="CHEBI:29035"/>
    </cofactor>
</comment>
<dbReference type="GO" id="GO:0046872">
    <property type="term" value="F:metal ion binding"/>
    <property type="evidence" value="ECO:0007669"/>
    <property type="project" value="UniProtKB-KW"/>
</dbReference>
<dbReference type="Gene3D" id="3.40.50.10380">
    <property type="entry name" value="Malic enzyme, N-terminal domain"/>
    <property type="match status" value="1"/>
</dbReference>
<keyword evidence="3 5" id="KW-0479">Metal-binding</keyword>
<dbReference type="SMART" id="SM00919">
    <property type="entry name" value="Malic_M"/>
    <property type="match status" value="1"/>
</dbReference>
<dbReference type="EMBL" id="SDEE01000716">
    <property type="protein sequence ID" value="RXW14347.1"/>
    <property type="molecule type" value="Genomic_DNA"/>
</dbReference>
<dbReference type="InterPro" id="IPR012302">
    <property type="entry name" value="Malic_NAD-bd"/>
</dbReference>
<dbReference type="InterPro" id="IPR012301">
    <property type="entry name" value="Malic_N_dom"/>
</dbReference>
<feature type="binding site" evidence="5">
    <location>
        <position position="261"/>
    </location>
    <ligand>
        <name>a divalent metal cation</name>
        <dbReference type="ChEBI" id="CHEBI:60240"/>
    </ligand>
</feature>
<evidence type="ECO:0000256" key="1">
    <source>
        <dbReference type="ARBA" id="ARBA00001936"/>
    </source>
</evidence>
<dbReference type="InterPro" id="IPR046346">
    <property type="entry name" value="Aminoacid_DH-like_N_sf"/>
</dbReference>
<keyword evidence="4" id="KW-0520">NAD</keyword>
<dbReference type="InterPro" id="IPR037062">
    <property type="entry name" value="Malic_N_dom_sf"/>
</dbReference>
<dbReference type="InterPro" id="IPR001891">
    <property type="entry name" value="Malic_OxRdtase"/>
</dbReference>
<dbReference type="SUPFAM" id="SSF53223">
    <property type="entry name" value="Aminoacid dehydrogenase-like, N-terminal domain"/>
    <property type="match status" value="1"/>
</dbReference>
<dbReference type="PRINTS" id="PR00072">
    <property type="entry name" value="MALOXRDTASE"/>
</dbReference>
<comment type="similarity">
    <text evidence="2 6">Belongs to the malic enzymes family.</text>
</comment>
<feature type="binding site" evidence="5">
    <location>
        <position position="260"/>
    </location>
    <ligand>
        <name>a divalent metal cation</name>
        <dbReference type="ChEBI" id="CHEBI:60240"/>
    </ligand>
</feature>
<feature type="domain" description="Malic enzyme N-terminal" evidence="8">
    <location>
        <begin position="93"/>
        <end position="275"/>
    </location>
</feature>
<evidence type="ECO:0000259" key="8">
    <source>
        <dbReference type="SMART" id="SM01274"/>
    </source>
</evidence>
<dbReference type="SMART" id="SM01274">
    <property type="entry name" value="malic"/>
    <property type="match status" value="1"/>
</dbReference>
<dbReference type="Proteomes" id="UP000290288">
    <property type="component" value="Unassembled WGS sequence"/>
</dbReference>
<gene>
    <name evidence="9" type="ORF">EST38_g11503</name>
</gene>
<proteinExistence type="inferred from homology"/>
<evidence type="ECO:0000256" key="4">
    <source>
        <dbReference type="ARBA" id="ARBA00023027"/>
    </source>
</evidence>
<keyword evidence="6" id="KW-0560">Oxidoreductase</keyword>
<evidence type="ECO:0000259" key="7">
    <source>
        <dbReference type="SMART" id="SM00919"/>
    </source>
</evidence>
<sequence>MPLFPGPPPNIYARKPSHLISKLKIALRGESLLSSPRLNKGTGFTQTERVAFGLHGRLPYQANTLNEQIERAYGQLQTRDSPIRKNTFLQSLKDQNWTLYYGLLSKHLKELVPIIYTPTQGDAIANYSHLFRRPDGLFLTFAEKDRMEAEFLEQTRGREMDLVVCTDAEAILGIGDQGVGGIGYPVSSFKMLDRLVGGLDPSKTLAVMLDVGTNNEELLNDPLYVGWRNRRVTGKDYDEFIDKFVQLVRKYYPHSLLHFEDFGVNNAYRLLHKYKDTHAAFNDDIQGTGAVTLACIMAAIGVSSRSSKRTSSPSNGNHTQGKRLSDQRYVIFGAGSAGMGIAVQVRDAMVAADGISREEANRRFWLIDREGLLYHREAQGETRGNGKHEWSKAKEEFVRPYKEKWSSVSSNAARDGVGNVSLLQVIETVKPTVLIGCSTAAGAFTE</sequence>
<dbReference type="Pfam" id="PF00390">
    <property type="entry name" value="malic"/>
    <property type="match status" value="1"/>
</dbReference>
<feature type="non-terminal residue" evidence="9">
    <location>
        <position position="446"/>
    </location>
</feature>
<comment type="cofactor">
    <cofactor evidence="5">
        <name>Mg(2+)</name>
        <dbReference type="ChEBI" id="CHEBI:18420"/>
    </cofactor>
    <cofactor evidence="5">
        <name>Mn(2+)</name>
        <dbReference type="ChEBI" id="CHEBI:29035"/>
    </cofactor>
    <text evidence="5">Divalent metal cations. Prefers magnesium or manganese.</text>
</comment>
<evidence type="ECO:0000256" key="2">
    <source>
        <dbReference type="ARBA" id="ARBA00008785"/>
    </source>
</evidence>
<dbReference type="InterPro" id="IPR036291">
    <property type="entry name" value="NAD(P)-bd_dom_sf"/>
</dbReference>
<evidence type="ECO:0000313" key="10">
    <source>
        <dbReference type="Proteomes" id="UP000290288"/>
    </source>
</evidence>